<name>A0A8K0L7I9_9PEZI</name>
<dbReference type="Proteomes" id="UP000809789">
    <property type="component" value="Unassembled WGS sequence"/>
</dbReference>
<evidence type="ECO:0000256" key="1">
    <source>
        <dbReference type="SAM" id="MobiDB-lite"/>
    </source>
</evidence>
<feature type="compositionally biased region" description="Basic and acidic residues" evidence="1">
    <location>
        <begin position="44"/>
        <end position="61"/>
    </location>
</feature>
<protein>
    <submittedName>
        <fullName evidence="2">Uncharacterized protein</fullName>
    </submittedName>
</protein>
<accession>A0A8K0L7I9</accession>
<proteinExistence type="predicted"/>
<dbReference type="EMBL" id="JAESVG020000003">
    <property type="protein sequence ID" value="KAG8628930.1"/>
    <property type="molecule type" value="Genomic_DNA"/>
</dbReference>
<comment type="caution">
    <text evidence="2">The sequence shown here is derived from an EMBL/GenBank/DDBJ whole genome shotgun (WGS) entry which is preliminary data.</text>
</comment>
<evidence type="ECO:0000313" key="3">
    <source>
        <dbReference type="Proteomes" id="UP000809789"/>
    </source>
</evidence>
<keyword evidence="3" id="KW-1185">Reference proteome</keyword>
<evidence type="ECO:0000313" key="2">
    <source>
        <dbReference type="EMBL" id="KAG8628930.1"/>
    </source>
</evidence>
<dbReference type="AlphaFoldDB" id="A0A8K0L7I9"/>
<feature type="compositionally biased region" description="Basic and acidic residues" evidence="1">
    <location>
        <begin position="77"/>
        <end position="95"/>
    </location>
</feature>
<feature type="compositionally biased region" description="Basic residues" evidence="1">
    <location>
        <begin position="62"/>
        <end position="76"/>
    </location>
</feature>
<feature type="region of interest" description="Disordered" evidence="1">
    <location>
        <begin position="1"/>
        <end position="112"/>
    </location>
</feature>
<sequence>MFGLRRSNSSSSKSNKKSDKSSRTPSLTESAIRSVANEEEWEDLDGKSEIRSRVSSRSEKKGGKKSRSRSRSRDRKRRDGDKRDSDKRKDKRVESIDGPSRTARSGRGRGAEDLASDMRATGFNQFPGQYDQSYGMPQSAVPQLSSNVQNQFPGQFPVDYSHNAFERAGKTTSEGGYGLAADFYGDQGQSAPFSRYQDAPSTAFTTSIFDPNSCTGYWQRISCRFLWDKWKHV</sequence>
<dbReference type="OrthoDB" id="5365701at2759"/>
<organism evidence="2 3">
    <name type="scientific">Elsinoe batatas</name>
    <dbReference type="NCBI Taxonomy" id="2601811"/>
    <lineage>
        <taxon>Eukaryota</taxon>
        <taxon>Fungi</taxon>
        <taxon>Dikarya</taxon>
        <taxon>Ascomycota</taxon>
        <taxon>Pezizomycotina</taxon>
        <taxon>Dothideomycetes</taxon>
        <taxon>Dothideomycetidae</taxon>
        <taxon>Myriangiales</taxon>
        <taxon>Elsinoaceae</taxon>
        <taxon>Elsinoe</taxon>
    </lineage>
</organism>
<gene>
    <name evidence="2" type="ORF">KVT40_002795</name>
</gene>
<reference evidence="2" key="1">
    <citation type="submission" date="2021-07" db="EMBL/GenBank/DDBJ databases">
        <title>Elsinoe batatas strain:CRI-CJ2 Genome sequencing and assembly.</title>
        <authorList>
            <person name="Huang L."/>
        </authorList>
    </citation>
    <scope>NUCLEOTIDE SEQUENCE</scope>
    <source>
        <strain evidence="2">CRI-CJ2</strain>
    </source>
</reference>